<evidence type="ECO:0000313" key="1">
    <source>
        <dbReference type="EMBL" id="KAE8311182.1"/>
    </source>
</evidence>
<keyword evidence="2" id="KW-1185">Reference proteome</keyword>
<gene>
    <name evidence="1" type="ORF">BDV41DRAFT_578846</name>
</gene>
<organism evidence="1 2">
    <name type="scientific">Aspergillus transmontanensis</name>
    <dbReference type="NCBI Taxonomy" id="1034304"/>
    <lineage>
        <taxon>Eukaryota</taxon>
        <taxon>Fungi</taxon>
        <taxon>Dikarya</taxon>
        <taxon>Ascomycota</taxon>
        <taxon>Pezizomycotina</taxon>
        <taxon>Eurotiomycetes</taxon>
        <taxon>Eurotiomycetidae</taxon>
        <taxon>Eurotiales</taxon>
        <taxon>Aspergillaceae</taxon>
        <taxon>Aspergillus</taxon>
        <taxon>Aspergillus subgen. Circumdati</taxon>
    </lineage>
</organism>
<dbReference type="Proteomes" id="UP000325433">
    <property type="component" value="Unassembled WGS sequence"/>
</dbReference>
<accession>A0A5N6VS79</accession>
<dbReference type="AlphaFoldDB" id="A0A5N6VS79"/>
<reference evidence="2" key="1">
    <citation type="submission" date="2019-04" db="EMBL/GenBank/DDBJ databases">
        <title>Friends and foes A comparative genomics studyof 23 Aspergillus species from section Flavi.</title>
        <authorList>
            <consortium name="DOE Joint Genome Institute"/>
            <person name="Kjaerbolling I."/>
            <person name="Vesth T."/>
            <person name="Frisvad J.C."/>
            <person name="Nybo J.L."/>
            <person name="Theobald S."/>
            <person name="Kildgaard S."/>
            <person name="Isbrandt T."/>
            <person name="Kuo A."/>
            <person name="Sato A."/>
            <person name="Lyhne E.K."/>
            <person name="Kogle M.E."/>
            <person name="Wiebenga A."/>
            <person name="Kun R.S."/>
            <person name="Lubbers R.J."/>
            <person name="Makela M.R."/>
            <person name="Barry K."/>
            <person name="Chovatia M."/>
            <person name="Clum A."/>
            <person name="Daum C."/>
            <person name="Haridas S."/>
            <person name="He G."/>
            <person name="LaButti K."/>
            <person name="Lipzen A."/>
            <person name="Mondo S."/>
            <person name="Riley R."/>
            <person name="Salamov A."/>
            <person name="Simmons B.A."/>
            <person name="Magnuson J.K."/>
            <person name="Henrissat B."/>
            <person name="Mortensen U.H."/>
            <person name="Larsen T.O."/>
            <person name="Devries R.P."/>
            <person name="Grigoriev I.V."/>
            <person name="Machida M."/>
            <person name="Baker S.E."/>
            <person name="Andersen M.R."/>
        </authorList>
    </citation>
    <scope>NUCLEOTIDE SEQUENCE [LARGE SCALE GENOMIC DNA]</scope>
    <source>
        <strain evidence="2">CBS 130015</strain>
    </source>
</reference>
<name>A0A5N6VS79_9EURO</name>
<sequence>MLGRGQVDRGTIAKWKVALKVQDPKIYGWPPKNTRLSDGWVVMAILYFNTKDRANRWPADFELNGNIWKMRVPIGLPVVATLDNKQWTLVYKGYYALTVQLMVLSRKHMTSRGE</sequence>
<dbReference type="EMBL" id="ML738345">
    <property type="protein sequence ID" value="KAE8311182.1"/>
    <property type="molecule type" value="Genomic_DNA"/>
</dbReference>
<proteinExistence type="predicted"/>
<protein>
    <submittedName>
        <fullName evidence="1">Uncharacterized protein</fullName>
    </submittedName>
</protein>
<evidence type="ECO:0000313" key="2">
    <source>
        <dbReference type="Proteomes" id="UP000325433"/>
    </source>
</evidence>